<evidence type="ECO:0000313" key="4">
    <source>
        <dbReference type="Proteomes" id="UP000732105"/>
    </source>
</evidence>
<accession>A0ABX1X1E3</accession>
<protein>
    <recommendedName>
        <fullName evidence="2">Tyr recombinase domain-containing protein</fullName>
    </recommendedName>
</protein>
<dbReference type="InterPro" id="IPR011010">
    <property type="entry name" value="DNA_brk_join_enz"/>
</dbReference>
<sequence>MGHVAFFLSVKFFFFVLQKHFYFPLCFPFCIFGETNLQPMYFFLKEPKSDKLTPIYLIYYLKSQKKNFKYSTNQSIHPNNWNSESRMPKAKRGASGAELKHTSSMLSMYSDFLDEKVKELNKRNTPITRELLKQLFDEEFKHKSTKQECRYLTEVIQDFIDSKNKSKGQSDSWNQKYTNLKNKLIAFEDKKRKKVEFTSITQDWIDEFCGFLRVIKVKPFKPHNDNTLHRTINFLITVLIWSEGKYHKIDLKKIKNPVNKYQPDDVFLTDQEIKVLEKFQFPRESLERARDLFLIGVYSGQRYSDYSIFEKADIHGDMIIKKAEKTESESFIPLHPKLKALLDKYDWQLPKISNQKFNKRIQEACRLAGFDEEIKEIIYSGTKKEIVYNLKYKMISSHTARRTFITLSSEKGMPDHIIMKITGIKDPKTLIKYKKTSQKSVVDSMQKYWG</sequence>
<dbReference type="InterPro" id="IPR002104">
    <property type="entry name" value="Integrase_catalytic"/>
</dbReference>
<reference evidence="3 4" key="1">
    <citation type="submission" date="2018-12" db="EMBL/GenBank/DDBJ databases">
        <title>Marinifilum JC070 sp. nov., a marine bacterium isolated from Yongle Blue Hole in the South China Sea.</title>
        <authorList>
            <person name="Fu T."/>
        </authorList>
    </citation>
    <scope>NUCLEOTIDE SEQUENCE [LARGE SCALE GENOMIC DNA]</scope>
    <source>
        <strain evidence="3 4">JC070</strain>
    </source>
</reference>
<feature type="domain" description="Tyr recombinase" evidence="2">
    <location>
        <begin position="262"/>
        <end position="446"/>
    </location>
</feature>
<name>A0ABX1X1E3_9BACT</name>
<dbReference type="InterPro" id="IPR025269">
    <property type="entry name" value="SAM-like_dom"/>
</dbReference>
<evidence type="ECO:0000256" key="1">
    <source>
        <dbReference type="ARBA" id="ARBA00023172"/>
    </source>
</evidence>
<evidence type="ECO:0000259" key="2">
    <source>
        <dbReference type="PROSITE" id="PS51898"/>
    </source>
</evidence>
<organism evidence="3 4">
    <name type="scientific">Marinifilum caeruleilacunae</name>
    <dbReference type="NCBI Taxonomy" id="2499076"/>
    <lineage>
        <taxon>Bacteria</taxon>
        <taxon>Pseudomonadati</taxon>
        <taxon>Bacteroidota</taxon>
        <taxon>Bacteroidia</taxon>
        <taxon>Marinilabiliales</taxon>
        <taxon>Marinifilaceae</taxon>
    </lineage>
</organism>
<keyword evidence="1" id="KW-0233">DNA recombination</keyword>
<dbReference type="SUPFAM" id="SSF56349">
    <property type="entry name" value="DNA breaking-rejoining enzymes"/>
    <property type="match status" value="1"/>
</dbReference>
<dbReference type="EMBL" id="RZNH01000058">
    <property type="protein sequence ID" value="NOU62232.1"/>
    <property type="molecule type" value="Genomic_DNA"/>
</dbReference>
<dbReference type="InterPro" id="IPR013762">
    <property type="entry name" value="Integrase-like_cat_sf"/>
</dbReference>
<dbReference type="Pfam" id="PF17293">
    <property type="entry name" value="Arm-DNA-bind_5"/>
    <property type="match status" value="1"/>
</dbReference>
<gene>
    <name evidence="3" type="ORF">ELS83_20750</name>
</gene>
<proteinExistence type="predicted"/>
<dbReference type="Proteomes" id="UP000732105">
    <property type="component" value="Unassembled WGS sequence"/>
</dbReference>
<comment type="caution">
    <text evidence="3">The sequence shown here is derived from an EMBL/GenBank/DDBJ whole genome shotgun (WGS) entry which is preliminary data.</text>
</comment>
<evidence type="ECO:0000313" key="3">
    <source>
        <dbReference type="EMBL" id="NOU62232.1"/>
    </source>
</evidence>
<keyword evidence="4" id="KW-1185">Reference proteome</keyword>
<dbReference type="PROSITE" id="PS51898">
    <property type="entry name" value="TYR_RECOMBINASE"/>
    <property type="match status" value="1"/>
</dbReference>
<dbReference type="Pfam" id="PF13102">
    <property type="entry name" value="Phage_int_SAM_5"/>
    <property type="match status" value="1"/>
</dbReference>
<dbReference type="InterPro" id="IPR035386">
    <property type="entry name" value="Arm-DNA-bind_5"/>
</dbReference>
<dbReference type="Gene3D" id="1.10.443.10">
    <property type="entry name" value="Intergrase catalytic core"/>
    <property type="match status" value="1"/>
</dbReference>